<dbReference type="EMBL" id="CAUYUJ010011950">
    <property type="protein sequence ID" value="CAK0832952.1"/>
    <property type="molecule type" value="Genomic_DNA"/>
</dbReference>
<dbReference type="Proteomes" id="UP001189429">
    <property type="component" value="Unassembled WGS sequence"/>
</dbReference>
<evidence type="ECO:0000313" key="1">
    <source>
        <dbReference type="EMBL" id="CAK0832952.1"/>
    </source>
</evidence>
<name>A0ABN9SMB9_9DINO</name>
<sequence>EVFTLDEYQFRVRNCNGFTVFYVQEEVVNFAKASDVENPYATTTEYWYQYKVLHANRTELVVSDQVQTAFSSVSFYEVQSGTETGAVVATATRTGYFAPYDWTKCVPSDWTREWAVVFDLNSTINDIPVGDQGTASDIRIA</sequence>
<evidence type="ECO:0000313" key="2">
    <source>
        <dbReference type="Proteomes" id="UP001189429"/>
    </source>
</evidence>
<keyword evidence="2" id="KW-1185">Reference proteome</keyword>
<comment type="caution">
    <text evidence="1">The sequence shown here is derived from an EMBL/GenBank/DDBJ whole genome shotgun (WGS) entry which is preliminary data.</text>
</comment>
<feature type="non-terminal residue" evidence="1">
    <location>
        <position position="1"/>
    </location>
</feature>
<organism evidence="1 2">
    <name type="scientific">Prorocentrum cordatum</name>
    <dbReference type="NCBI Taxonomy" id="2364126"/>
    <lineage>
        <taxon>Eukaryota</taxon>
        <taxon>Sar</taxon>
        <taxon>Alveolata</taxon>
        <taxon>Dinophyceae</taxon>
        <taxon>Prorocentrales</taxon>
        <taxon>Prorocentraceae</taxon>
        <taxon>Prorocentrum</taxon>
    </lineage>
</organism>
<accession>A0ABN9SMB9</accession>
<reference evidence="1" key="1">
    <citation type="submission" date="2023-10" db="EMBL/GenBank/DDBJ databases">
        <authorList>
            <person name="Chen Y."/>
            <person name="Shah S."/>
            <person name="Dougan E. K."/>
            <person name="Thang M."/>
            <person name="Chan C."/>
        </authorList>
    </citation>
    <scope>NUCLEOTIDE SEQUENCE [LARGE SCALE GENOMIC DNA]</scope>
</reference>
<protein>
    <recommendedName>
        <fullName evidence="3">Phospholipase B-like</fullName>
    </recommendedName>
</protein>
<gene>
    <name evidence="1" type="ORF">PCOR1329_LOCUS30799</name>
</gene>
<proteinExistence type="predicted"/>
<evidence type="ECO:0008006" key="3">
    <source>
        <dbReference type="Google" id="ProtNLM"/>
    </source>
</evidence>
<feature type="non-terminal residue" evidence="1">
    <location>
        <position position="141"/>
    </location>
</feature>